<organism evidence="3 4">
    <name type="scientific">Burkholderia vietnamiensis</name>
    <dbReference type="NCBI Taxonomy" id="60552"/>
    <lineage>
        <taxon>Bacteria</taxon>
        <taxon>Pseudomonadati</taxon>
        <taxon>Pseudomonadota</taxon>
        <taxon>Betaproteobacteria</taxon>
        <taxon>Burkholderiales</taxon>
        <taxon>Burkholderiaceae</taxon>
        <taxon>Burkholderia</taxon>
        <taxon>Burkholderia cepacia complex</taxon>
    </lineage>
</organism>
<dbReference type="InterPro" id="IPR039445">
    <property type="entry name" value="DauR-like_HTH"/>
</dbReference>
<dbReference type="Proteomes" id="UP001171620">
    <property type="component" value="Unassembled WGS sequence"/>
</dbReference>
<protein>
    <submittedName>
        <fullName evidence="3">Helix-turn-helix transcriptional regulator</fullName>
    </submittedName>
</protein>
<dbReference type="PANTHER" id="PTHR35568">
    <property type="entry name" value="TRANSCRIPTIONAL REGULATOR DAUR"/>
    <property type="match status" value="1"/>
</dbReference>
<gene>
    <name evidence="3" type="ORF">QZM33_07285</name>
</gene>
<evidence type="ECO:0000313" key="4">
    <source>
        <dbReference type="Proteomes" id="UP001171620"/>
    </source>
</evidence>
<evidence type="ECO:0000259" key="1">
    <source>
        <dbReference type="Pfam" id="PF08348"/>
    </source>
</evidence>
<dbReference type="InterPro" id="IPR013559">
    <property type="entry name" value="YheO"/>
</dbReference>
<dbReference type="PANTHER" id="PTHR35568:SF1">
    <property type="entry name" value="TRANSCRIPTIONAL REGULATOR DAUR"/>
    <property type="match status" value="1"/>
</dbReference>
<evidence type="ECO:0000259" key="2">
    <source>
        <dbReference type="Pfam" id="PF13309"/>
    </source>
</evidence>
<reference evidence="3" key="1">
    <citation type="submission" date="2023-07" db="EMBL/GenBank/DDBJ databases">
        <title>A collection of bacterial strains from the Burkholderia cepacia Research Laboratory and Repository.</title>
        <authorList>
            <person name="Lipuma J."/>
            <person name="Spilker T."/>
            <person name="Caverly L."/>
        </authorList>
    </citation>
    <scope>NUCLEOTIDE SEQUENCE</scope>
    <source>
        <strain evidence="3">AU44268</strain>
    </source>
</reference>
<dbReference type="EMBL" id="JAUJRV010000003">
    <property type="protein sequence ID" value="MDN7794770.1"/>
    <property type="molecule type" value="Genomic_DNA"/>
</dbReference>
<accession>A0AAW7SXD9</accession>
<sequence>MNRSRPTPQLEQASLIEQVLRIAEGLGAMFAPFTEVVVHDLRTPEHAILAIHNNLSGRAVGDPATELGLARIADDDFPQVLANYANRFADGRTAKSTSIGIKDSSGHYVAALCLNADVTLFRGFRGMLNQFCSVEGAPVADTLDPAGADAIRQRIDAFATRLASTPRELKTDQRRELMQMLKADGFLEVRRAMEIVAQHLGVSRATVYNDAK</sequence>
<dbReference type="RefSeq" id="WP_046426460.1">
    <property type="nucleotide sequence ID" value="NZ_CADFFL010000001.1"/>
</dbReference>
<evidence type="ECO:0000313" key="3">
    <source>
        <dbReference type="EMBL" id="MDN7794770.1"/>
    </source>
</evidence>
<comment type="caution">
    <text evidence="3">The sequence shown here is derived from an EMBL/GenBank/DDBJ whole genome shotgun (WGS) entry which is preliminary data.</text>
</comment>
<dbReference type="Pfam" id="PF13309">
    <property type="entry name" value="HTH_22"/>
    <property type="match status" value="1"/>
</dbReference>
<dbReference type="AlphaFoldDB" id="A0AAW7SXD9"/>
<proteinExistence type="predicted"/>
<feature type="domain" description="YheO-like" evidence="1">
    <location>
        <begin position="17"/>
        <end position="124"/>
    </location>
</feature>
<dbReference type="Pfam" id="PF08348">
    <property type="entry name" value="PAS_6"/>
    <property type="match status" value="1"/>
</dbReference>
<feature type="domain" description="Transcriptional regulator DauR-like HTH" evidence="2">
    <location>
        <begin position="151"/>
        <end position="210"/>
    </location>
</feature>
<name>A0AAW7SXD9_BURVI</name>
<dbReference type="InterPro" id="IPR039446">
    <property type="entry name" value="DauR-like"/>
</dbReference>